<evidence type="ECO:0000313" key="1">
    <source>
        <dbReference type="EMBL" id="KAK1385991.1"/>
    </source>
</evidence>
<evidence type="ECO:0008006" key="3">
    <source>
        <dbReference type="Google" id="ProtNLM"/>
    </source>
</evidence>
<name>A0AAD8IJF2_9APIA</name>
<dbReference type="Gene3D" id="3.40.190.10">
    <property type="entry name" value="Periplasmic binding protein-like II"/>
    <property type="match status" value="1"/>
</dbReference>
<organism evidence="1 2">
    <name type="scientific">Heracleum sosnowskyi</name>
    <dbReference type="NCBI Taxonomy" id="360622"/>
    <lineage>
        <taxon>Eukaryota</taxon>
        <taxon>Viridiplantae</taxon>
        <taxon>Streptophyta</taxon>
        <taxon>Embryophyta</taxon>
        <taxon>Tracheophyta</taxon>
        <taxon>Spermatophyta</taxon>
        <taxon>Magnoliopsida</taxon>
        <taxon>eudicotyledons</taxon>
        <taxon>Gunneridae</taxon>
        <taxon>Pentapetalae</taxon>
        <taxon>asterids</taxon>
        <taxon>campanulids</taxon>
        <taxon>Apiales</taxon>
        <taxon>Apiaceae</taxon>
        <taxon>Apioideae</taxon>
        <taxon>apioid superclade</taxon>
        <taxon>Tordylieae</taxon>
        <taxon>Tordyliinae</taxon>
        <taxon>Heracleum</taxon>
    </lineage>
</organism>
<accession>A0AAD8IJF2</accession>
<protein>
    <recommendedName>
        <fullName evidence="3">Prephenate dehydratase domain-containing protein</fullName>
    </recommendedName>
</protein>
<dbReference type="EMBL" id="JAUIZM010000005">
    <property type="protein sequence ID" value="KAK1385991.1"/>
    <property type="molecule type" value="Genomic_DNA"/>
</dbReference>
<gene>
    <name evidence="1" type="ORF">POM88_023726</name>
</gene>
<reference evidence="1" key="2">
    <citation type="submission" date="2023-05" db="EMBL/GenBank/DDBJ databases">
        <authorList>
            <person name="Schelkunov M.I."/>
        </authorList>
    </citation>
    <scope>NUCLEOTIDE SEQUENCE</scope>
    <source>
        <strain evidence="1">Hsosn_3</strain>
        <tissue evidence="1">Leaf</tissue>
    </source>
</reference>
<keyword evidence="2" id="KW-1185">Reference proteome</keyword>
<reference evidence="1" key="1">
    <citation type="submission" date="2023-02" db="EMBL/GenBank/DDBJ databases">
        <title>Genome of toxic invasive species Heracleum sosnowskyi carries increased number of genes despite the absence of recent whole-genome duplications.</title>
        <authorList>
            <person name="Schelkunov M."/>
            <person name="Shtratnikova V."/>
            <person name="Makarenko M."/>
            <person name="Klepikova A."/>
            <person name="Omelchenko D."/>
            <person name="Novikova G."/>
            <person name="Obukhova E."/>
            <person name="Bogdanov V."/>
            <person name="Penin A."/>
            <person name="Logacheva M."/>
        </authorList>
    </citation>
    <scope>NUCLEOTIDE SEQUENCE</scope>
    <source>
        <strain evidence="1">Hsosn_3</strain>
        <tissue evidence="1">Leaf</tissue>
    </source>
</reference>
<evidence type="ECO:0000313" key="2">
    <source>
        <dbReference type="Proteomes" id="UP001237642"/>
    </source>
</evidence>
<comment type="caution">
    <text evidence="1">The sequence shown here is derived from an EMBL/GenBank/DDBJ whole genome shotgun (WGS) entry which is preliminary data.</text>
</comment>
<proteinExistence type="predicted"/>
<dbReference type="AlphaFoldDB" id="A0AAD8IJF2"/>
<dbReference type="Proteomes" id="UP001237642">
    <property type="component" value="Unassembled WGS sequence"/>
</dbReference>
<sequence length="114" mass="12672">MPNVTLPDLDYVINAGGTELQNGLTRMQKNTNQNDMVQLGLVLNWAFRRVYFISGLTQLGPLSLRHLPATPNNSGRVKISYKGIPGTYSEDAVLLAYPQCETVPSDKFEDVFKV</sequence>